<organism evidence="2 3">
    <name type="scientific">Galerina marginata (strain CBS 339.88)</name>
    <dbReference type="NCBI Taxonomy" id="685588"/>
    <lineage>
        <taxon>Eukaryota</taxon>
        <taxon>Fungi</taxon>
        <taxon>Dikarya</taxon>
        <taxon>Basidiomycota</taxon>
        <taxon>Agaricomycotina</taxon>
        <taxon>Agaricomycetes</taxon>
        <taxon>Agaricomycetidae</taxon>
        <taxon>Agaricales</taxon>
        <taxon>Agaricineae</taxon>
        <taxon>Strophariaceae</taxon>
        <taxon>Galerina</taxon>
    </lineage>
</organism>
<evidence type="ECO:0000313" key="3">
    <source>
        <dbReference type="Proteomes" id="UP000027222"/>
    </source>
</evidence>
<reference evidence="3" key="1">
    <citation type="journal article" date="2014" name="Proc. Natl. Acad. Sci. U.S.A.">
        <title>Extensive sampling of basidiomycete genomes demonstrates inadequacy of the white-rot/brown-rot paradigm for wood decay fungi.</title>
        <authorList>
            <person name="Riley R."/>
            <person name="Salamov A.A."/>
            <person name="Brown D.W."/>
            <person name="Nagy L.G."/>
            <person name="Floudas D."/>
            <person name="Held B.W."/>
            <person name="Levasseur A."/>
            <person name="Lombard V."/>
            <person name="Morin E."/>
            <person name="Otillar R."/>
            <person name="Lindquist E.A."/>
            <person name="Sun H."/>
            <person name="LaButti K.M."/>
            <person name="Schmutz J."/>
            <person name="Jabbour D."/>
            <person name="Luo H."/>
            <person name="Baker S.E."/>
            <person name="Pisabarro A.G."/>
            <person name="Walton J.D."/>
            <person name="Blanchette R.A."/>
            <person name="Henrissat B."/>
            <person name="Martin F."/>
            <person name="Cullen D."/>
            <person name="Hibbett D.S."/>
            <person name="Grigoriev I.V."/>
        </authorList>
    </citation>
    <scope>NUCLEOTIDE SEQUENCE [LARGE SCALE GENOMIC DNA]</scope>
    <source>
        <strain evidence="3">CBS 339.88</strain>
    </source>
</reference>
<accession>A0A067TH95</accession>
<evidence type="ECO:0000313" key="2">
    <source>
        <dbReference type="EMBL" id="KDR82486.1"/>
    </source>
</evidence>
<sequence length="83" mass="8723">MTAAAVAEATAGIPRRGNEGTNSCPVCCCPSAPVVFEPMRERMRGSSPKLDLLVLLPFPNRGSPSPRSALFVVGHIMTSQADP</sequence>
<evidence type="ECO:0000256" key="1">
    <source>
        <dbReference type="SAM" id="MobiDB-lite"/>
    </source>
</evidence>
<proteinExistence type="predicted"/>
<dbReference type="HOGENOM" id="CLU_2542729_0_0_1"/>
<feature type="region of interest" description="Disordered" evidence="1">
    <location>
        <begin position="1"/>
        <end position="21"/>
    </location>
</feature>
<dbReference type="Proteomes" id="UP000027222">
    <property type="component" value="Unassembled WGS sequence"/>
</dbReference>
<name>A0A067TH95_GALM3</name>
<feature type="compositionally biased region" description="Low complexity" evidence="1">
    <location>
        <begin position="1"/>
        <end position="11"/>
    </location>
</feature>
<keyword evidence="3" id="KW-1185">Reference proteome</keyword>
<protein>
    <submittedName>
        <fullName evidence="2">Uncharacterized protein</fullName>
    </submittedName>
</protein>
<dbReference type="EMBL" id="KL142369">
    <property type="protein sequence ID" value="KDR82486.1"/>
    <property type="molecule type" value="Genomic_DNA"/>
</dbReference>
<gene>
    <name evidence="2" type="ORF">GALMADRAFT_237805</name>
</gene>
<dbReference type="AlphaFoldDB" id="A0A067TH95"/>